<evidence type="ECO:0000256" key="6">
    <source>
        <dbReference type="ARBA" id="ARBA00023065"/>
    </source>
</evidence>
<sequence>MEYIDNLPAMDPMRSQKMTFVQLIVPAESSHRAVSYLGELGLLQFRDLNADKSPFQRTFVNQVKRCAEMSRKLRFFKDQIQKASLMSFAHPAMLEDVELEELEVHFYASNNHMLYNLLREHELIEMNHNIEKLRQTYNELLEFKMVLQKASGFLVSSKSHAVAEERELDDHVYSNDDYADTASLLEQEMRHEPSNQSGLRFISGIISKSKLLRFERMLFRATRGNMLFKQAPADEPILDPVTTEMVIFFLISIITFWEKSYLNLFFIRTYNMKI</sequence>
<dbReference type="GO" id="GO:0046961">
    <property type="term" value="F:proton-transporting ATPase activity, rotational mechanism"/>
    <property type="evidence" value="ECO:0007669"/>
    <property type="project" value="InterPro"/>
</dbReference>
<keyword evidence="7 8" id="KW-0472">Membrane</keyword>
<dbReference type="EMBL" id="JACBKZ010000003">
    <property type="protein sequence ID" value="KAF5953875.1"/>
    <property type="molecule type" value="Genomic_DNA"/>
</dbReference>
<dbReference type="GO" id="GO:0007035">
    <property type="term" value="P:vacuolar acidification"/>
    <property type="evidence" value="ECO:0007669"/>
    <property type="project" value="TreeGrafter"/>
</dbReference>
<comment type="caution">
    <text evidence="8">Lacks conserved residue(s) required for the propagation of feature annotation.</text>
</comment>
<dbReference type="InterPro" id="IPR002490">
    <property type="entry name" value="V-ATPase_116kDa_su"/>
</dbReference>
<dbReference type="Pfam" id="PF01496">
    <property type="entry name" value="V_ATPase_I"/>
    <property type="match status" value="1"/>
</dbReference>
<evidence type="ECO:0000313" key="9">
    <source>
        <dbReference type="EMBL" id="KAF5953875.1"/>
    </source>
</evidence>
<keyword evidence="3 8" id="KW-0813">Transport</keyword>
<evidence type="ECO:0000313" key="10">
    <source>
        <dbReference type="Proteomes" id="UP000593564"/>
    </source>
</evidence>
<evidence type="ECO:0000256" key="3">
    <source>
        <dbReference type="ARBA" id="ARBA00022448"/>
    </source>
</evidence>
<evidence type="ECO:0000256" key="5">
    <source>
        <dbReference type="ARBA" id="ARBA00022989"/>
    </source>
</evidence>
<accession>A0A7J7HMS0</accession>
<evidence type="ECO:0000256" key="4">
    <source>
        <dbReference type="ARBA" id="ARBA00022692"/>
    </source>
</evidence>
<gene>
    <name evidence="9" type="ORF">HYC85_006731</name>
</gene>
<reference evidence="9 10" key="2">
    <citation type="submission" date="2020-07" db="EMBL/GenBank/DDBJ databases">
        <title>Genome assembly of wild tea tree DASZ reveals pedigree and selection history of tea varieties.</title>
        <authorList>
            <person name="Zhang W."/>
        </authorList>
    </citation>
    <scope>NUCLEOTIDE SEQUENCE [LARGE SCALE GENOMIC DNA]</scope>
    <source>
        <strain evidence="10">cv. G240</strain>
        <tissue evidence="9">Leaf</tissue>
    </source>
</reference>
<dbReference type="PANTHER" id="PTHR11629">
    <property type="entry name" value="VACUOLAR PROTON ATPASES"/>
    <property type="match status" value="1"/>
</dbReference>
<dbReference type="PANTHER" id="PTHR11629:SF72">
    <property type="entry name" value="V-TYPE PROTON ATPASE SUBUNIT A1"/>
    <property type="match status" value="1"/>
</dbReference>
<comment type="caution">
    <text evidence="9">The sequence shown here is derived from an EMBL/GenBank/DDBJ whole genome shotgun (WGS) entry which is preliminary data.</text>
</comment>
<dbReference type="Proteomes" id="UP000593564">
    <property type="component" value="Unassembled WGS sequence"/>
</dbReference>
<keyword evidence="8" id="KW-0375">Hydrogen ion transport</keyword>
<comment type="function">
    <text evidence="8">Essential component of the vacuolar proton pump (V-ATPase), a multimeric enzyme that catalyzes the translocation of protons across the membranes. Required for assembly and activity of the V-ATPase.</text>
</comment>
<proteinExistence type="inferred from homology"/>
<comment type="subcellular location">
    <subcellularLocation>
        <location evidence="1">Membrane</location>
        <topology evidence="1">Multi-pass membrane protein</topology>
    </subcellularLocation>
</comment>
<dbReference type="AlphaFoldDB" id="A0A7J7HMS0"/>
<evidence type="ECO:0000256" key="7">
    <source>
        <dbReference type="ARBA" id="ARBA00023136"/>
    </source>
</evidence>
<evidence type="ECO:0000256" key="2">
    <source>
        <dbReference type="ARBA" id="ARBA00009904"/>
    </source>
</evidence>
<dbReference type="GO" id="GO:0016471">
    <property type="term" value="C:vacuolar proton-transporting V-type ATPase complex"/>
    <property type="evidence" value="ECO:0007669"/>
    <property type="project" value="TreeGrafter"/>
</dbReference>
<keyword evidence="10" id="KW-1185">Reference proteome</keyword>
<keyword evidence="4 8" id="KW-0812">Transmembrane</keyword>
<protein>
    <recommendedName>
        <fullName evidence="8">V-type proton ATPase subunit a</fullName>
    </recommendedName>
</protein>
<comment type="similarity">
    <text evidence="2 8">Belongs to the V-ATPase 116 kDa subunit family.</text>
</comment>
<keyword evidence="5 8" id="KW-1133">Transmembrane helix</keyword>
<evidence type="ECO:0000256" key="8">
    <source>
        <dbReference type="RuleBase" id="RU361189"/>
    </source>
</evidence>
<evidence type="ECO:0000256" key="1">
    <source>
        <dbReference type="ARBA" id="ARBA00004141"/>
    </source>
</evidence>
<keyword evidence="6 8" id="KW-0406">Ion transport</keyword>
<organism evidence="9 10">
    <name type="scientific">Camellia sinensis</name>
    <name type="common">Tea plant</name>
    <name type="synonym">Thea sinensis</name>
    <dbReference type="NCBI Taxonomy" id="4442"/>
    <lineage>
        <taxon>Eukaryota</taxon>
        <taxon>Viridiplantae</taxon>
        <taxon>Streptophyta</taxon>
        <taxon>Embryophyta</taxon>
        <taxon>Tracheophyta</taxon>
        <taxon>Spermatophyta</taxon>
        <taxon>Magnoliopsida</taxon>
        <taxon>eudicotyledons</taxon>
        <taxon>Gunneridae</taxon>
        <taxon>Pentapetalae</taxon>
        <taxon>asterids</taxon>
        <taxon>Ericales</taxon>
        <taxon>Theaceae</taxon>
        <taxon>Camellia</taxon>
    </lineage>
</organism>
<dbReference type="GO" id="GO:0033179">
    <property type="term" value="C:proton-transporting V-type ATPase, V0 domain"/>
    <property type="evidence" value="ECO:0007669"/>
    <property type="project" value="InterPro"/>
</dbReference>
<reference evidence="10" key="1">
    <citation type="journal article" date="2020" name="Nat. Commun.">
        <title>Genome assembly of wild tea tree DASZ reveals pedigree and selection history of tea varieties.</title>
        <authorList>
            <person name="Zhang W."/>
            <person name="Zhang Y."/>
            <person name="Qiu H."/>
            <person name="Guo Y."/>
            <person name="Wan H."/>
            <person name="Zhang X."/>
            <person name="Scossa F."/>
            <person name="Alseekh S."/>
            <person name="Zhang Q."/>
            <person name="Wang P."/>
            <person name="Xu L."/>
            <person name="Schmidt M.H."/>
            <person name="Jia X."/>
            <person name="Li D."/>
            <person name="Zhu A."/>
            <person name="Guo F."/>
            <person name="Chen W."/>
            <person name="Ni D."/>
            <person name="Usadel B."/>
            <person name="Fernie A.R."/>
            <person name="Wen W."/>
        </authorList>
    </citation>
    <scope>NUCLEOTIDE SEQUENCE [LARGE SCALE GENOMIC DNA]</scope>
    <source>
        <strain evidence="10">cv. G240</strain>
    </source>
</reference>
<feature type="transmembrane region" description="Helical" evidence="8">
    <location>
        <begin position="245"/>
        <end position="267"/>
    </location>
</feature>
<dbReference type="GO" id="GO:0051117">
    <property type="term" value="F:ATPase binding"/>
    <property type="evidence" value="ECO:0007669"/>
    <property type="project" value="TreeGrafter"/>
</dbReference>
<name>A0A7J7HMS0_CAMSI</name>